<sequence>MSYRLTVILRLSQRDGTLTLLDEISILLMATGNKLIRLVKKGNHYEPATYPGRRDTIKELGDTLERVCPLWKDSYDFEEDSYDFEEDSYDFEEDFKTLKFATPDILYALETTSPIVFSDILACKGKVSSVLDSDRFV</sequence>
<organism evidence="1 2">
    <name type="scientific">Perkinsus olseni</name>
    <name type="common">Perkinsus atlanticus</name>
    <dbReference type="NCBI Taxonomy" id="32597"/>
    <lineage>
        <taxon>Eukaryota</taxon>
        <taxon>Sar</taxon>
        <taxon>Alveolata</taxon>
        <taxon>Perkinsozoa</taxon>
        <taxon>Perkinsea</taxon>
        <taxon>Perkinsida</taxon>
        <taxon>Perkinsidae</taxon>
        <taxon>Perkinsus</taxon>
    </lineage>
</organism>
<accession>A0A7J6KQ13</accession>
<dbReference type="Proteomes" id="UP000570595">
    <property type="component" value="Unassembled WGS sequence"/>
</dbReference>
<dbReference type="AlphaFoldDB" id="A0A7J6KQ13"/>
<evidence type="ECO:0000313" key="1">
    <source>
        <dbReference type="EMBL" id="KAF4649385.1"/>
    </source>
</evidence>
<gene>
    <name evidence="1" type="ORF">FOZ61_001400</name>
</gene>
<protein>
    <submittedName>
        <fullName evidence="1">Uncharacterized protein</fullName>
    </submittedName>
</protein>
<comment type="caution">
    <text evidence="1">The sequence shown here is derived from an EMBL/GenBank/DDBJ whole genome shotgun (WGS) entry which is preliminary data.</text>
</comment>
<dbReference type="EMBL" id="JABAHT010001340">
    <property type="protein sequence ID" value="KAF4649385.1"/>
    <property type="molecule type" value="Genomic_DNA"/>
</dbReference>
<proteinExistence type="predicted"/>
<name>A0A7J6KQ13_PEROL</name>
<evidence type="ECO:0000313" key="2">
    <source>
        <dbReference type="Proteomes" id="UP000570595"/>
    </source>
</evidence>
<reference evidence="1 2" key="1">
    <citation type="submission" date="2020-04" db="EMBL/GenBank/DDBJ databases">
        <title>Perkinsus olseni comparative genomics.</title>
        <authorList>
            <person name="Bogema D.R."/>
        </authorList>
    </citation>
    <scope>NUCLEOTIDE SEQUENCE [LARGE SCALE GENOMIC DNA]</scope>
    <source>
        <strain evidence="1">ATCC PRA-179</strain>
    </source>
</reference>